<dbReference type="PROSITE" id="PS50016">
    <property type="entry name" value="ZF_PHD_2"/>
    <property type="match status" value="1"/>
</dbReference>
<feature type="domain" description="PHD-type" evidence="12">
    <location>
        <begin position="146"/>
        <end position="196"/>
    </location>
</feature>
<evidence type="ECO:0000259" key="12">
    <source>
        <dbReference type="PROSITE" id="PS50016"/>
    </source>
</evidence>
<keyword evidence="5 10" id="KW-0863">Zinc-finger</keyword>
<dbReference type="Pfam" id="PF10513">
    <property type="entry name" value="EPL1"/>
    <property type="match status" value="1"/>
</dbReference>
<dbReference type="InterPro" id="IPR001487">
    <property type="entry name" value="Bromodomain"/>
</dbReference>
<proteinExistence type="predicted"/>
<dbReference type="AlphaFoldDB" id="A0AAD5UG90"/>
<reference evidence="14" key="1">
    <citation type="submission" date="2020-05" db="EMBL/GenBank/DDBJ databases">
        <title>Phylogenomic resolution of chytrid fungi.</title>
        <authorList>
            <person name="Stajich J.E."/>
            <person name="Amses K."/>
            <person name="Simmons R."/>
            <person name="Seto K."/>
            <person name="Myers J."/>
            <person name="Bonds A."/>
            <person name="Quandt C.A."/>
            <person name="Barry K."/>
            <person name="Liu P."/>
            <person name="Grigoriev I."/>
            <person name="Longcore J.E."/>
            <person name="James T.Y."/>
        </authorList>
    </citation>
    <scope>NUCLEOTIDE SEQUENCE</scope>
    <source>
        <strain evidence="14">PLAUS21</strain>
    </source>
</reference>
<keyword evidence="4" id="KW-0677">Repeat</keyword>
<keyword evidence="7 9" id="KW-0103">Bromodomain</keyword>
<comment type="caution">
    <text evidence="14">The sequence shown here is derived from an EMBL/GenBank/DDBJ whole genome shotgun (WGS) entry which is preliminary data.</text>
</comment>
<keyword evidence="8" id="KW-0539">Nucleus</keyword>
<dbReference type="InterPro" id="IPR001965">
    <property type="entry name" value="Znf_PHD"/>
</dbReference>
<evidence type="ECO:0000259" key="13">
    <source>
        <dbReference type="PROSITE" id="PS51805"/>
    </source>
</evidence>
<dbReference type="PROSITE" id="PS01359">
    <property type="entry name" value="ZF_PHD_1"/>
    <property type="match status" value="1"/>
</dbReference>
<comment type="subcellular location">
    <subcellularLocation>
        <location evidence="1">Nucleus</location>
    </subcellularLocation>
</comment>
<dbReference type="InterPro" id="IPR019787">
    <property type="entry name" value="Znf_PHD-finger"/>
</dbReference>
<dbReference type="InterPro" id="IPR034732">
    <property type="entry name" value="EPHD"/>
</dbReference>
<accession>A0AAD5UG90</accession>
<dbReference type="GO" id="GO:0008270">
    <property type="term" value="F:zinc ion binding"/>
    <property type="evidence" value="ECO:0007669"/>
    <property type="project" value="UniProtKB-KW"/>
</dbReference>
<dbReference type="InterPro" id="IPR018359">
    <property type="entry name" value="Bromodomain_CS"/>
</dbReference>
<dbReference type="EMBL" id="JADGKB010000044">
    <property type="protein sequence ID" value="KAJ3256930.1"/>
    <property type="molecule type" value="Genomic_DNA"/>
</dbReference>
<dbReference type="Pfam" id="PF13832">
    <property type="entry name" value="zf-HC5HC2H_2"/>
    <property type="match status" value="1"/>
</dbReference>
<sequence length="614" mass="71633">MLLETNSMENTVPHEDKTYRDFYPDLNPLITLELHKVDDSEDPAHANYNAVPKPSFKIIEKSYSKKVADIPSFARYVEATEDELADRIEYDLDEQDKIWLEEKKKKGLDIDWDYFEFVMDHLEKDWFDLVKDIPKTLKEDIQYPEDIACAICDDNEAENSNAIVFCDGCNLAVHQDCYGVPFIPEGQWLCRKCMLSPEHPVKCVLCPTPGGAFKQTTSSKWVHLHCAMWIPECGIQNLVYMEPIEGVENIPKNRWKLLCYICHKRYGAPIQCSSKHCFVPFHPSCARKAKLYMKMRGISDSAQFKAYCDRHTPKEYRDKVDVDYHLQVAVDELSRTVFELDFDIDALQSEKKQAREPVKRLSLSAPIIPAKILKDVIDYPCDYAPKKRSEITIAIAKYWSLKKESRRGAALLKRLHLEPWTATASANKEEEEQKAHKYELLSQIRKDLEKARLLLDIVRKRERQKLRIYKQQLELFEYCSFPLNKILAPILEKCKAYDKFNIFAEPVDTEAVKDYLNYIKSPMDFQTMTEKLESHQYKNLADFQQDISLICENCKLYNRPETIFFKQAAKLENYYASLIPEIYHQAKLYGVDLESGWWSTSPIGKQVLEGFSYK</sequence>
<dbReference type="GO" id="GO:0006357">
    <property type="term" value="P:regulation of transcription by RNA polymerase II"/>
    <property type="evidence" value="ECO:0007669"/>
    <property type="project" value="TreeGrafter"/>
</dbReference>
<dbReference type="PROSITE" id="PS51805">
    <property type="entry name" value="EPHD"/>
    <property type="match status" value="1"/>
</dbReference>
<dbReference type="GO" id="GO:0006325">
    <property type="term" value="P:chromatin organization"/>
    <property type="evidence" value="ECO:0007669"/>
    <property type="project" value="UniProtKB-ARBA"/>
</dbReference>
<organism evidence="14 15">
    <name type="scientific">Boothiomyces macroporosus</name>
    <dbReference type="NCBI Taxonomy" id="261099"/>
    <lineage>
        <taxon>Eukaryota</taxon>
        <taxon>Fungi</taxon>
        <taxon>Fungi incertae sedis</taxon>
        <taxon>Chytridiomycota</taxon>
        <taxon>Chytridiomycota incertae sedis</taxon>
        <taxon>Chytridiomycetes</taxon>
        <taxon>Rhizophydiales</taxon>
        <taxon>Terramycetaceae</taxon>
        <taxon>Boothiomyces</taxon>
    </lineage>
</organism>
<dbReference type="PROSITE" id="PS00633">
    <property type="entry name" value="BROMODOMAIN_1"/>
    <property type="match status" value="1"/>
</dbReference>
<dbReference type="Gene3D" id="1.20.920.10">
    <property type="entry name" value="Bromodomain-like"/>
    <property type="match status" value="1"/>
</dbReference>
<dbReference type="SMART" id="SM00249">
    <property type="entry name" value="PHD"/>
    <property type="match status" value="2"/>
</dbReference>
<protein>
    <submittedName>
        <fullName evidence="14">NuA3 HAT complex component nto1</fullName>
    </submittedName>
</protein>
<dbReference type="InterPro" id="IPR036427">
    <property type="entry name" value="Bromodomain-like_sf"/>
</dbReference>
<dbReference type="InterPro" id="IPR011011">
    <property type="entry name" value="Znf_FYVE_PHD"/>
</dbReference>
<keyword evidence="2" id="KW-0597">Phosphoprotein</keyword>
<dbReference type="InterPro" id="IPR019786">
    <property type="entry name" value="Zinc_finger_PHD-type_CS"/>
</dbReference>
<dbReference type="PANTHER" id="PTHR13793:SF107">
    <property type="entry name" value="BROMODOMAIN-CONTAINING PROTEIN HOMOLOG"/>
    <property type="match status" value="1"/>
</dbReference>
<gene>
    <name evidence="14" type="primary">NTO1_2</name>
    <name evidence="14" type="ORF">HK103_005048</name>
</gene>
<feature type="domain" description="PHD-type" evidence="13">
    <location>
        <begin position="200"/>
        <end position="312"/>
    </location>
</feature>
<feature type="domain" description="Bromo" evidence="11">
    <location>
        <begin position="495"/>
        <end position="565"/>
    </location>
</feature>
<dbReference type="SUPFAM" id="SSF57903">
    <property type="entry name" value="FYVE/PHD zinc finger"/>
    <property type="match status" value="2"/>
</dbReference>
<evidence type="ECO:0000256" key="9">
    <source>
        <dbReference type="PROSITE-ProRule" id="PRU00035"/>
    </source>
</evidence>
<dbReference type="PRINTS" id="PR00503">
    <property type="entry name" value="BROMODOMAIN"/>
</dbReference>
<dbReference type="CDD" id="cd15492">
    <property type="entry name" value="PHD_BRPF_JADE_like"/>
    <property type="match status" value="1"/>
</dbReference>
<keyword evidence="6" id="KW-0862">Zinc</keyword>
<evidence type="ECO:0000256" key="2">
    <source>
        <dbReference type="ARBA" id="ARBA00022553"/>
    </source>
</evidence>
<evidence type="ECO:0000256" key="7">
    <source>
        <dbReference type="ARBA" id="ARBA00023117"/>
    </source>
</evidence>
<evidence type="ECO:0000256" key="4">
    <source>
        <dbReference type="ARBA" id="ARBA00022737"/>
    </source>
</evidence>
<evidence type="ECO:0000259" key="11">
    <source>
        <dbReference type="PROSITE" id="PS50014"/>
    </source>
</evidence>
<evidence type="ECO:0000256" key="10">
    <source>
        <dbReference type="PROSITE-ProRule" id="PRU00146"/>
    </source>
</evidence>
<name>A0AAD5UG90_9FUNG</name>
<dbReference type="Gene3D" id="3.30.40.10">
    <property type="entry name" value="Zinc/RING finger domain, C3HC4 (zinc finger)"/>
    <property type="match status" value="2"/>
</dbReference>
<dbReference type="InterPro" id="IPR050701">
    <property type="entry name" value="Histone_Mod_Regulator"/>
</dbReference>
<dbReference type="Pfam" id="PF13831">
    <property type="entry name" value="PHD_2"/>
    <property type="match status" value="1"/>
</dbReference>
<dbReference type="FunFam" id="3.30.40.10:FF:000007">
    <property type="entry name" value="Bromodomain containing 1, isoform CRA_b"/>
    <property type="match status" value="1"/>
</dbReference>
<keyword evidence="3" id="KW-0479">Metal-binding</keyword>
<dbReference type="Pfam" id="PF00439">
    <property type="entry name" value="Bromodomain"/>
    <property type="match status" value="1"/>
</dbReference>
<evidence type="ECO:0000256" key="5">
    <source>
        <dbReference type="ARBA" id="ARBA00022771"/>
    </source>
</evidence>
<dbReference type="Proteomes" id="UP001210925">
    <property type="component" value="Unassembled WGS sequence"/>
</dbReference>
<dbReference type="InterPro" id="IPR013083">
    <property type="entry name" value="Znf_RING/FYVE/PHD"/>
</dbReference>
<evidence type="ECO:0000313" key="15">
    <source>
        <dbReference type="Proteomes" id="UP001210925"/>
    </source>
</evidence>
<evidence type="ECO:0000313" key="14">
    <source>
        <dbReference type="EMBL" id="KAJ3256930.1"/>
    </source>
</evidence>
<dbReference type="PROSITE" id="PS50014">
    <property type="entry name" value="BROMODOMAIN_2"/>
    <property type="match status" value="1"/>
</dbReference>
<dbReference type="InterPro" id="IPR019542">
    <property type="entry name" value="Enhancer_polycomb-like_N"/>
</dbReference>
<evidence type="ECO:0000256" key="1">
    <source>
        <dbReference type="ARBA" id="ARBA00004123"/>
    </source>
</evidence>
<dbReference type="PANTHER" id="PTHR13793">
    <property type="entry name" value="PHD FINGER PROTEINS"/>
    <property type="match status" value="1"/>
</dbReference>
<evidence type="ECO:0000256" key="3">
    <source>
        <dbReference type="ARBA" id="ARBA00022723"/>
    </source>
</evidence>
<evidence type="ECO:0000256" key="6">
    <source>
        <dbReference type="ARBA" id="ARBA00022833"/>
    </source>
</evidence>
<dbReference type="FunFam" id="3.30.40.10:FF:000008">
    <property type="entry name" value="Bromodomain containing 1, isoform CRA_a"/>
    <property type="match status" value="1"/>
</dbReference>
<keyword evidence="15" id="KW-1185">Reference proteome</keyword>
<dbReference type="SMART" id="SM00297">
    <property type="entry name" value="BROMO"/>
    <property type="match status" value="1"/>
</dbReference>
<dbReference type="SUPFAM" id="SSF47370">
    <property type="entry name" value="Bromodomain"/>
    <property type="match status" value="1"/>
</dbReference>
<dbReference type="GO" id="GO:0005634">
    <property type="term" value="C:nucleus"/>
    <property type="evidence" value="ECO:0007669"/>
    <property type="project" value="UniProtKB-SubCell"/>
</dbReference>
<evidence type="ECO:0000256" key="8">
    <source>
        <dbReference type="ARBA" id="ARBA00023242"/>
    </source>
</evidence>